<organism evidence="1 2">
    <name type="scientific">Batillaria attramentaria</name>
    <dbReference type="NCBI Taxonomy" id="370345"/>
    <lineage>
        <taxon>Eukaryota</taxon>
        <taxon>Metazoa</taxon>
        <taxon>Spiralia</taxon>
        <taxon>Lophotrochozoa</taxon>
        <taxon>Mollusca</taxon>
        <taxon>Gastropoda</taxon>
        <taxon>Caenogastropoda</taxon>
        <taxon>Sorbeoconcha</taxon>
        <taxon>Cerithioidea</taxon>
        <taxon>Batillariidae</taxon>
        <taxon>Batillaria</taxon>
    </lineage>
</organism>
<accession>A0ABD0LXE5</accession>
<evidence type="ECO:0000313" key="2">
    <source>
        <dbReference type="Proteomes" id="UP001519460"/>
    </source>
</evidence>
<name>A0ABD0LXE5_9CAEN</name>
<dbReference type="EMBL" id="JACVVK020000017">
    <property type="protein sequence ID" value="KAK7504098.1"/>
    <property type="molecule type" value="Genomic_DNA"/>
</dbReference>
<sequence>MSVTCVFVNGPEPHNIQYVRLQLGLVEKCAEKPLNPACDFHRKRCGSDLQTNSFDQTRKEAETGRKTVKSVVGNARDPTVFFLKKFVFIVMDHNSTHTTVQTNGGSLIYSHPTTLGVDDISALKLTSPYGSDTSDNNNEREQLNANIMPSAFGLIESEVH</sequence>
<proteinExistence type="predicted"/>
<dbReference type="Proteomes" id="UP001519460">
    <property type="component" value="Unassembled WGS sequence"/>
</dbReference>
<gene>
    <name evidence="1" type="ORF">BaRGS_00004830</name>
</gene>
<comment type="caution">
    <text evidence="1">The sequence shown here is derived from an EMBL/GenBank/DDBJ whole genome shotgun (WGS) entry which is preliminary data.</text>
</comment>
<keyword evidence="2" id="KW-1185">Reference proteome</keyword>
<reference evidence="1 2" key="1">
    <citation type="journal article" date="2023" name="Sci. Data">
        <title>Genome assembly of the Korean intertidal mud-creeper Batillaria attramentaria.</title>
        <authorList>
            <person name="Patra A.K."/>
            <person name="Ho P.T."/>
            <person name="Jun S."/>
            <person name="Lee S.J."/>
            <person name="Kim Y."/>
            <person name="Won Y.J."/>
        </authorList>
    </citation>
    <scope>NUCLEOTIDE SEQUENCE [LARGE SCALE GENOMIC DNA]</scope>
    <source>
        <strain evidence="1">Wonlab-2016</strain>
    </source>
</reference>
<dbReference type="AlphaFoldDB" id="A0ABD0LXE5"/>
<evidence type="ECO:0000313" key="1">
    <source>
        <dbReference type="EMBL" id="KAK7504098.1"/>
    </source>
</evidence>
<protein>
    <submittedName>
        <fullName evidence="1">Uncharacterized protein</fullName>
    </submittedName>
</protein>